<reference evidence="1 2" key="1">
    <citation type="journal article" date="2018" name="Nat. Ecol. Evol.">
        <title>Genomic signatures of mitonuclear coevolution across populations of Tigriopus californicus.</title>
        <authorList>
            <person name="Barreto F.S."/>
            <person name="Watson E.T."/>
            <person name="Lima T.G."/>
            <person name="Willett C.S."/>
            <person name="Edmands S."/>
            <person name="Li W."/>
            <person name="Burton R.S."/>
        </authorList>
    </citation>
    <scope>NUCLEOTIDE SEQUENCE [LARGE SCALE GENOMIC DNA]</scope>
    <source>
        <strain evidence="1 2">San Diego</strain>
    </source>
</reference>
<dbReference type="EMBL" id="VCGU01000009">
    <property type="protein sequence ID" value="TRY71223.1"/>
    <property type="molecule type" value="Genomic_DNA"/>
</dbReference>
<keyword evidence="2" id="KW-1185">Reference proteome</keyword>
<comment type="caution">
    <text evidence="1">The sequence shown here is derived from an EMBL/GenBank/DDBJ whole genome shotgun (WGS) entry which is preliminary data.</text>
</comment>
<accession>A0A553P0L0</accession>
<dbReference type="Proteomes" id="UP000318571">
    <property type="component" value="Chromosome 9"/>
</dbReference>
<name>A0A553P0L0_TIGCA</name>
<evidence type="ECO:0000313" key="2">
    <source>
        <dbReference type="Proteomes" id="UP000318571"/>
    </source>
</evidence>
<dbReference type="AlphaFoldDB" id="A0A553P0L0"/>
<protein>
    <submittedName>
        <fullName evidence="1">Uncharacterized protein</fullName>
    </submittedName>
</protein>
<sequence>MVDHFINLPFKGYHVNKFLYKTTENTSACGLTCFLDPDERCSFFVIVPGFCYYGDVFQTNPTTPAPAIDPGDTNTMYINTDRRRLVQSLFKAVSNISLEIPDTSFLGEQVCRDLVLNFFFQSISHVFLEYGL</sequence>
<proteinExistence type="predicted"/>
<evidence type="ECO:0000313" key="1">
    <source>
        <dbReference type="EMBL" id="TRY71223.1"/>
    </source>
</evidence>
<gene>
    <name evidence="1" type="ORF">TCAL_13767</name>
</gene>
<organism evidence="1 2">
    <name type="scientific">Tigriopus californicus</name>
    <name type="common">Marine copepod</name>
    <dbReference type="NCBI Taxonomy" id="6832"/>
    <lineage>
        <taxon>Eukaryota</taxon>
        <taxon>Metazoa</taxon>
        <taxon>Ecdysozoa</taxon>
        <taxon>Arthropoda</taxon>
        <taxon>Crustacea</taxon>
        <taxon>Multicrustacea</taxon>
        <taxon>Hexanauplia</taxon>
        <taxon>Copepoda</taxon>
        <taxon>Harpacticoida</taxon>
        <taxon>Harpacticidae</taxon>
        <taxon>Tigriopus</taxon>
    </lineage>
</organism>